<evidence type="ECO:0000256" key="2">
    <source>
        <dbReference type="ARBA" id="ARBA00023125"/>
    </source>
</evidence>
<sequence>MPQVSVKNKLVESAEDVFRRRGFNGASVQDITKAAGVPKGSFYNHFESKQALAAEIVHRYARGADFSMLDGDEPALERLRKHFLAQAERTRGTGVEFGCLLGTFASDSATAGDQVLTAVRQILDTWTDAVARTIEAGQAAGEITSARPAGTLAAFLIDSFEGATLRAKTAGDQSAVAEQLDIALAALRA</sequence>
<dbReference type="InterPro" id="IPR011075">
    <property type="entry name" value="TetR_C"/>
</dbReference>
<evidence type="ECO:0000256" key="1">
    <source>
        <dbReference type="ARBA" id="ARBA00023015"/>
    </source>
</evidence>
<protein>
    <submittedName>
        <fullName evidence="6">TetR/AcrR family transcriptional regulator</fullName>
    </submittedName>
</protein>
<dbReference type="InterPro" id="IPR036271">
    <property type="entry name" value="Tet_transcr_reg_TetR-rel_C_sf"/>
</dbReference>
<name>A0ABP6ILN1_9ACTN</name>
<dbReference type="SUPFAM" id="SSF48498">
    <property type="entry name" value="Tetracyclin repressor-like, C-terminal domain"/>
    <property type="match status" value="1"/>
</dbReference>
<dbReference type="Gene3D" id="1.10.357.10">
    <property type="entry name" value="Tetracycline Repressor, domain 2"/>
    <property type="match status" value="1"/>
</dbReference>
<dbReference type="PROSITE" id="PS50977">
    <property type="entry name" value="HTH_TETR_2"/>
    <property type="match status" value="1"/>
</dbReference>
<evidence type="ECO:0000313" key="6">
    <source>
        <dbReference type="EMBL" id="GAA2896614.1"/>
    </source>
</evidence>
<keyword evidence="2 4" id="KW-0238">DNA-binding</keyword>
<dbReference type="PANTHER" id="PTHR47506:SF1">
    <property type="entry name" value="HTH-TYPE TRANSCRIPTIONAL REGULATOR YJDC"/>
    <property type="match status" value="1"/>
</dbReference>
<dbReference type="Proteomes" id="UP001500831">
    <property type="component" value="Unassembled WGS sequence"/>
</dbReference>
<dbReference type="Pfam" id="PF00440">
    <property type="entry name" value="TetR_N"/>
    <property type="match status" value="1"/>
</dbReference>
<evidence type="ECO:0000259" key="5">
    <source>
        <dbReference type="PROSITE" id="PS50977"/>
    </source>
</evidence>
<keyword evidence="3" id="KW-0804">Transcription</keyword>
<dbReference type="SUPFAM" id="SSF46689">
    <property type="entry name" value="Homeodomain-like"/>
    <property type="match status" value="1"/>
</dbReference>
<feature type="DNA-binding region" description="H-T-H motif" evidence="4">
    <location>
        <begin position="27"/>
        <end position="46"/>
    </location>
</feature>
<comment type="caution">
    <text evidence="6">The sequence shown here is derived from an EMBL/GenBank/DDBJ whole genome shotgun (WGS) entry which is preliminary data.</text>
</comment>
<evidence type="ECO:0000256" key="3">
    <source>
        <dbReference type="ARBA" id="ARBA00023163"/>
    </source>
</evidence>
<gene>
    <name evidence="6" type="ORF">GCM10010517_61580</name>
</gene>
<keyword evidence="7" id="KW-1185">Reference proteome</keyword>
<dbReference type="RefSeq" id="WP_344978877.1">
    <property type="nucleotide sequence ID" value="NZ_BAAAVI010000058.1"/>
</dbReference>
<dbReference type="InterPro" id="IPR009057">
    <property type="entry name" value="Homeodomain-like_sf"/>
</dbReference>
<dbReference type="PANTHER" id="PTHR47506">
    <property type="entry name" value="TRANSCRIPTIONAL REGULATORY PROTEIN"/>
    <property type="match status" value="1"/>
</dbReference>
<dbReference type="EMBL" id="BAAAVI010000058">
    <property type="protein sequence ID" value="GAA2896614.1"/>
    <property type="molecule type" value="Genomic_DNA"/>
</dbReference>
<evidence type="ECO:0000313" key="7">
    <source>
        <dbReference type="Proteomes" id="UP001500831"/>
    </source>
</evidence>
<proteinExistence type="predicted"/>
<accession>A0ABP6ILN1</accession>
<dbReference type="InterPro" id="IPR001647">
    <property type="entry name" value="HTH_TetR"/>
</dbReference>
<dbReference type="PRINTS" id="PR00455">
    <property type="entry name" value="HTHTETR"/>
</dbReference>
<feature type="domain" description="HTH tetR-type" evidence="5">
    <location>
        <begin position="4"/>
        <end position="64"/>
    </location>
</feature>
<reference evidence="7" key="1">
    <citation type="journal article" date="2019" name="Int. J. Syst. Evol. Microbiol.">
        <title>The Global Catalogue of Microorganisms (GCM) 10K type strain sequencing project: providing services to taxonomists for standard genome sequencing and annotation.</title>
        <authorList>
            <consortium name="The Broad Institute Genomics Platform"/>
            <consortium name="The Broad Institute Genome Sequencing Center for Infectious Disease"/>
            <person name="Wu L."/>
            <person name="Ma J."/>
        </authorList>
    </citation>
    <scope>NUCLEOTIDE SEQUENCE [LARGE SCALE GENOMIC DNA]</scope>
    <source>
        <strain evidence="7">JCM 6242</strain>
    </source>
</reference>
<organism evidence="6 7">
    <name type="scientific">Streptosporangium fragile</name>
    <dbReference type="NCBI Taxonomy" id="46186"/>
    <lineage>
        <taxon>Bacteria</taxon>
        <taxon>Bacillati</taxon>
        <taxon>Actinomycetota</taxon>
        <taxon>Actinomycetes</taxon>
        <taxon>Streptosporangiales</taxon>
        <taxon>Streptosporangiaceae</taxon>
        <taxon>Streptosporangium</taxon>
    </lineage>
</organism>
<keyword evidence="1" id="KW-0805">Transcription regulation</keyword>
<dbReference type="Pfam" id="PF16925">
    <property type="entry name" value="TetR_C_13"/>
    <property type="match status" value="1"/>
</dbReference>
<evidence type="ECO:0000256" key="4">
    <source>
        <dbReference type="PROSITE-ProRule" id="PRU00335"/>
    </source>
</evidence>